<dbReference type="PANTHER" id="PTHR38455">
    <property type="entry name" value="HYPOTHETICAL CYTOSOLIC PROTEIN"/>
    <property type="match status" value="1"/>
</dbReference>
<dbReference type="Proteomes" id="UP000028067">
    <property type="component" value="Unassembled WGS sequence"/>
</dbReference>
<evidence type="ECO:0000313" key="1">
    <source>
        <dbReference type="EMBL" id="KER08965.1"/>
    </source>
</evidence>
<dbReference type="PATRIC" id="fig|28037.94.peg.6"/>
<dbReference type="PANTHER" id="PTHR38455:SF1">
    <property type="entry name" value="DUF951 DOMAIN-CONTAINING PROTEIN"/>
    <property type="match status" value="1"/>
</dbReference>
<proteinExistence type="predicted"/>
<accession>A0A081SDG2</accession>
<dbReference type="OMA" id="RIKCLGC"/>
<dbReference type="EMBL" id="JPGW01000008">
    <property type="protein sequence ID" value="KER08965.1"/>
    <property type="molecule type" value="Genomic_DNA"/>
</dbReference>
<comment type="caution">
    <text evidence="1">The sequence shown here is derived from an EMBL/GenBank/DDBJ whole genome shotgun (WGS) entry which is preliminary data.</text>
</comment>
<dbReference type="AlphaFoldDB" id="A0A081SDG2"/>
<dbReference type="Pfam" id="PF06107">
    <property type="entry name" value="DUF951"/>
    <property type="match status" value="1"/>
</dbReference>
<reference evidence="1 2" key="1">
    <citation type="submission" date="2014-05" db="EMBL/GenBank/DDBJ databases">
        <authorList>
            <person name="Daugherty S.C."/>
            <person name="Tallon L.J."/>
            <person name="Sadzewicz L."/>
            <person name="Kilian M."/>
            <person name="Tettelin H."/>
        </authorList>
    </citation>
    <scope>NUCLEOTIDE SEQUENCE [LARGE SCALE GENOMIC DNA]</scope>
    <source>
        <strain evidence="1 2">SK271</strain>
    </source>
</reference>
<gene>
    <name evidence="1" type="ORF">SK271_0004</name>
</gene>
<evidence type="ECO:0000313" key="2">
    <source>
        <dbReference type="Proteomes" id="UP000028067"/>
    </source>
</evidence>
<dbReference type="InterPro" id="IPR009296">
    <property type="entry name" value="DUF951"/>
</dbReference>
<protein>
    <recommendedName>
        <fullName evidence="3">DUF951 family protein</fullName>
    </recommendedName>
</protein>
<dbReference type="PIRSF" id="PIRSF037263">
    <property type="entry name" value="DUF951_bac"/>
    <property type="match status" value="1"/>
</dbReference>
<sequence length="82" mass="9593">MSLARLFYDIIEKEKESSMYQVGNFVEMKKPHACTIKSTGKKANRWEITRVGADIKIKCSNCDHVVMMGRYDFDRKMNKIID</sequence>
<evidence type="ECO:0008006" key="3">
    <source>
        <dbReference type="Google" id="ProtNLM"/>
    </source>
</evidence>
<organism evidence="1 2">
    <name type="scientific">Streptococcus mitis</name>
    <dbReference type="NCBI Taxonomy" id="28037"/>
    <lineage>
        <taxon>Bacteria</taxon>
        <taxon>Bacillati</taxon>
        <taxon>Bacillota</taxon>
        <taxon>Bacilli</taxon>
        <taxon>Lactobacillales</taxon>
        <taxon>Streptococcaceae</taxon>
        <taxon>Streptococcus</taxon>
        <taxon>Streptococcus mitis group</taxon>
    </lineage>
</organism>
<name>A0A081SDG2_STRMT</name>